<evidence type="ECO:0000256" key="1">
    <source>
        <dbReference type="SAM" id="Phobius"/>
    </source>
</evidence>
<reference evidence="2 3" key="1">
    <citation type="journal article" date="2015" name="Genome Biol.">
        <title>Comparative genomics of Steinernema reveals deeply conserved gene regulatory networks.</title>
        <authorList>
            <person name="Dillman A.R."/>
            <person name="Macchietto M."/>
            <person name="Porter C.F."/>
            <person name="Rogers A."/>
            <person name="Williams B."/>
            <person name="Antoshechkin I."/>
            <person name="Lee M.M."/>
            <person name="Goodwin Z."/>
            <person name="Lu X."/>
            <person name="Lewis E.E."/>
            <person name="Goodrich-Blair H."/>
            <person name="Stock S.P."/>
            <person name="Adams B.J."/>
            <person name="Sternberg P.W."/>
            <person name="Mortazavi A."/>
        </authorList>
    </citation>
    <scope>NUCLEOTIDE SEQUENCE [LARGE SCALE GENOMIC DNA]</scope>
    <source>
        <strain evidence="2 3">ALL</strain>
    </source>
</reference>
<feature type="transmembrane region" description="Helical" evidence="1">
    <location>
        <begin position="42"/>
        <end position="67"/>
    </location>
</feature>
<feature type="transmembrane region" description="Helical" evidence="1">
    <location>
        <begin position="79"/>
        <end position="99"/>
    </location>
</feature>
<dbReference type="SUPFAM" id="SSF81321">
    <property type="entry name" value="Family A G protein-coupled receptor-like"/>
    <property type="match status" value="1"/>
</dbReference>
<accession>A0A4U5MV00</accession>
<evidence type="ECO:0008006" key="4">
    <source>
        <dbReference type="Google" id="ProtNLM"/>
    </source>
</evidence>
<name>A0A4U5MV00_STECR</name>
<dbReference type="Gene3D" id="1.20.1070.10">
    <property type="entry name" value="Rhodopsin 7-helix transmembrane proteins"/>
    <property type="match status" value="1"/>
</dbReference>
<feature type="transmembrane region" description="Helical" evidence="1">
    <location>
        <begin position="6"/>
        <end position="30"/>
    </location>
</feature>
<feature type="transmembrane region" description="Helical" evidence="1">
    <location>
        <begin position="166"/>
        <end position="188"/>
    </location>
</feature>
<feature type="transmembrane region" description="Helical" evidence="1">
    <location>
        <begin position="208"/>
        <end position="229"/>
    </location>
</feature>
<dbReference type="InterPro" id="IPR019425">
    <property type="entry name" value="7TM_GPCR_serpentine_rcpt_Srt"/>
</dbReference>
<proteinExistence type="predicted"/>
<evidence type="ECO:0000313" key="3">
    <source>
        <dbReference type="Proteomes" id="UP000298663"/>
    </source>
</evidence>
<keyword evidence="3" id="KW-1185">Reference proteome</keyword>
<protein>
    <recommendedName>
        <fullName evidence="4">G-protein coupled receptors family 1 profile domain-containing protein</fullName>
    </recommendedName>
</protein>
<keyword evidence="1" id="KW-0472">Membrane</keyword>
<feature type="transmembrane region" description="Helical" evidence="1">
    <location>
        <begin position="111"/>
        <end position="132"/>
    </location>
</feature>
<feature type="transmembrane region" description="Helical" evidence="1">
    <location>
        <begin position="241"/>
        <end position="262"/>
    </location>
</feature>
<comment type="caution">
    <text evidence="2">The sequence shown here is derived from an EMBL/GenBank/DDBJ whole genome shotgun (WGS) entry which is preliminary data.</text>
</comment>
<gene>
    <name evidence="2" type="ORF">L596_020705</name>
</gene>
<evidence type="ECO:0000313" key="2">
    <source>
        <dbReference type="EMBL" id="TKR73392.1"/>
    </source>
</evidence>
<dbReference type="PANTHER" id="PTHR23021">
    <property type="entry name" value="SERPENTINE RECEPTOR, CLASS T"/>
    <property type="match status" value="1"/>
</dbReference>
<dbReference type="EMBL" id="AZBU02000006">
    <property type="protein sequence ID" value="TKR73392.1"/>
    <property type="molecule type" value="Genomic_DNA"/>
</dbReference>
<dbReference type="Proteomes" id="UP000298663">
    <property type="component" value="Unassembled WGS sequence"/>
</dbReference>
<keyword evidence="1" id="KW-1133">Transmembrane helix</keyword>
<reference evidence="2 3" key="2">
    <citation type="journal article" date="2019" name="G3 (Bethesda)">
        <title>Hybrid Assembly of the Genome of the Entomopathogenic Nematode Steinernema carpocapsae Identifies the X-Chromosome.</title>
        <authorList>
            <person name="Serra L."/>
            <person name="Macchietto M."/>
            <person name="Macias-Munoz A."/>
            <person name="McGill C.J."/>
            <person name="Rodriguez I.M."/>
            <person name="Rodriguez B."/>
            <person name="Murad R."/>
            <person name="Mortazavi A."/>
        </authorList>
    </citation>
    <scope>NUCLEOTIDE SEQUENCE [LARGE SCALE GENOMIC DNA]</scope>
    <source>
        <strain evidence="2 3">ALL</strain>
    </source>
</reference>
<keyword evidence="1" id="KW-0812">Transmembrane</keyword>
<dbReference type="AlphaFoldDB" id="A0A4U5MV00"/>
<sequence>MENAALVSGIIYIGLGVTPIPIYFRMLWVLLTKKEFRRNECFFLMSQVGICDLLMICGQPIFGFTILTSHGLFGFTEYAAVPVFASSWVAMLAMSFVLSVNRLKVICDLQLPSYTVTVLLVIAWVFGFFFFFSYVTRLSPMVIVDGLALFYDTKVSYAMVIQKIEFYASMILIAISLAIYVYIIFCLLVQRCQSSVNTLSIHSGELKLFILALVEFFSCACLDMAWHFGDYFLPASEWTGTAVNALIIFHCGWINPGLSLLLSEKLRRAVFSHSKKNLVATRSQLSTQAKDSRNRRRSS</sequence>
<organism evidence="2 3">
    <name type="scientific">Steinernema carpocapsae</name>
    <name type="common">Entomopathogenic nematode</name>
    <dbReference type="NCBI Taxonomy" id="34508"/>
    <lineage>
        <taxon>Eukaryota</taxon>
        <taxon>Metazoa</taxon>
        <taxon>Ecdysozoa</taxon>
        <taxon>Nematoda</taxon>
        <taxon>Chromadorea</taxon>
        <taxon>Rhabditida</taxon>
        <taxon>Tylenchina</taxon>
        <taxon>Panagrolaimomorpha</taxon>
        <taxon>Strongyloidoidea</taxon>
        <taxon>Steinernematidae</taxon>
        <taxon>Steinernema</taxon>
    </lineage>
</organism>